<organism evidence="7">
    <name type="scientific">Salmonella enterica</name>
    <name type="common">Salmonella choleraesuis</name>
    <dbReference type="NCBI Taxonomy" id="28901"/>
    <lineage>
        <taxon>Bacteria</taxon>
        <taxon>Pseudomonadati</taxon>
        <taxon>Pseudomonadota</taxon>
        <taxon>Gammaproteobacteria</taxon>
        <taxon>Enterobacterales</taxon>
        <taxon>Enterobacteriaceae</taxon>
        <taxon>Salmonella</taxon>
    </lineage>
</organism>
<dbReference type="PIRSF" id="PIRSF500176">
    <property type="entry name" value="L_ASNase"/>
    <property type="match status" value="1"/>
</dbReference>
<feature type="domain" description="L-asparaginase N-terminal" evidence="5">
    <location>
        <begin position="5"/>
        <end position="192"/>
    </location>
</feature>
<dbReference type="InterPro" id="IPR006034">
    <property type="entry name" value="Asparaginase/glutaminase-like"/>
</dbReference>
<dbReference type="EMBL" id="DAAUQJ010000006">
    <property type="protein sequence ID" value="HAF2412809.1"/>
    <property type="molecule type" value="Genomic_DNA"/>
</dbReference>
<feature type="domain" description="Asparaginase/glutaminase C-terminal" evidence="6">
    <location>
        <begin position="210"/>
        <end position="315"/>
    </location>
</feature>
<gene>
    <name evidence="7" type="ORF">G8N70_003146</name>
</gene>
<dbReference type="PANTHER" id="PTHR11707">
    <property type="entry name" value="L-ASPARAGINASE"/>
    <property type="match status" value="1"/>
</dbReference>
<reference evidence="7" key="2">
    <citation type="submission" date="2020-02" db="EMBL/GenBank/DDBJ databases">
        <authorList>
            <consortium name="NCBI Pathogen Detection Project"/>
        </authorList>
    </citation>
    <scope>NUCLEOTIDE SEQUENCE</scope>
    <source>
        <strain evidence="7">MA.CCC_P4</strain>
    </source>
</reference>
<sequence length="332" mass="33843">MPLPRILLLTTGGTIAMTPGMDGGITPTLTACELVAAVPSLANLATLEVASFSNKPGASLTVQDLVQLAARIEDSFARGCLGAVVVQGTDTIEETAFALELLVHSPLPIVITGAMRGASAPGSDGPANLLAAIAVAASPAAVGTGTLVVLGDQVHSARYVQKTHTTQPSAFTSPSFGPLGGIAEGKLHLHARLLPLPQLPRLTTVHDAAVALVSISLGDDGRLLPALPHLGYRGAVIEAMGAGHIPSALAPVVGELIMRMPVVLSTRVTAGPVLHSSYSFPGSEMDLLARGAIHGGALSGPKACLLMRLLLAADVAVKDLPHEYARRSLSVV</sequence>
<feature type="active site" description="O-isoaspartyl threonine intermediate" evidence="3">
    <location>
        <position position="14"/>
    </location>
</feature>
<reference evidence="7" key="1">
    <citation type="journal article" date="2018" name="Genome Biol.">
        <title>SKESA: strategic k-mer extension for scrupulous assemblies.</title>
        <authorList>
            <person name="Souvorov A."/>
            <person name="Agarwala R."/>
            <person name="Lipman D.J."/>
        </authorList>
    </citation>
    <scope>NUCLEOTIDE SEQUENCE</scope>
    <source>
        <strain evidence="7">MA.CCC_P4</strain>
    </source>
</reference>
<dbReference type="SMART" id="SM00870">
    <property type="entry name" value="Asparaginase"/>
    <property type="match status" value="1"/>
</dbReference>
<dbReference type="AlphaFoldDB" id="A0A744HE42"/>
<evidence type="ECO:0000256" key="4">
    <source>
        <dbReference type="PROSITE-ProRule" id="PRU10099"/>
    </source>
</evidence>
<dbReference type="PROSITE" id="PS00144">
    <property type="entry name" value="ASN_GLN_ASE_1"/>
    <property type="match status" value="1"/>
</dbReference>
<dbReference type="GO" id="GO:0006528">
    <property type="term" value="P:asparagine metabolic process"/>
    <property type="evidence" value="ECO:0007669"/>
    <property type="project" value="InterPro"/>
</dbReference>
<dbReference type="Pfam" id="PF17763">
    <property type="entry name" value="Asparaginase_C"/>
    <property type="match status" value="1"/>
</dbReference>
<dbReference type="PROSITE" id="PS51732">
    <property type="entry name" value="ASN_GLN_ASE_3"/>
    <property type="match status" value="1"/>
</dbReference>
<dbReference type="SFLD" id="SFLDS00057">
    <property type="entry name" value="Glutaminase/Asparaginase"/>
    <property type="match status" value="1"/>
</dbReference>
<dbReference type="InterPro" id="IPR004550">
    <property type="entry name" value="AsnASE_II"/>
</dbReference>
<dbReference type="PANTHER" id="PTHR11707:SF28">
    <property type="entry name" value="60 KDA LYSOPHOSPHOLIPASE"/>
    <property type="match status" value="1"/>
</dbReference>
<protein>
    <submittedName>
        <fullName evidence="7">Asparaginase</fullName>
    </submittedName>
</protein>
<accession>A0A744HE42</accession>
<dbReference type="InterPro" id="IPR036152">
    <property type="entry name" value="Asp/glu_Ase-like_sf"/>
</dbReference>
<dbReference type="PRINTS" id="PR00139">
    <property type="entry name" value="ASNGLNASE"/>
</dbReference>
<dbReference type="SUPFAM" id="SSF53774">
    <property type="entry name" value="Glutaminase/Asparaginase"/>
    <property type="match status" value="1"/>
</dbReference>
<evidence type="ECO:0000256" key="1">
    <source>
        <dbReference type="ARBA" id="ARBA00010518"/>
    </source>
</evidence>
<dbReference type="GO" id="GO:0004067">
    <property type="term" value="F:asparaginase activity"/>
    <property type="evidence" value="ECO:0007669"/>
    <property type="project" value="UniProtKB-UniRule"/>
</dbReference>
<evidence type="ECO:0000313" key="7">
    <source>
        <dbReference type="EMBL" id="HAF2412809.1"/>
    </source>
</evidence>
<evidence type="ECO:0000256" key="2">
    <source>
        <dbReference type="ARBA" id="ARBA00022801"/>
    </source>
</evidence>
<dbReference type="Pfam" id="PF00710">
    <property type="entry name" value="Asparaginase"/>
    <property type="match status" value="1"/>
</dbReference>
<dbReference type="InterPro" id="IPR027473">
    <property type="entry name" value="L-asparaginase_C"/>
</dbReference>
<dbReference type="CDD" id="cd08964">
    <property type="entry name" value="L-asparaginase_II"/>
    <property type="match status" value="1"/>
</dbReference>
<evidence type="ECO:0000259" key="5">
    <source>
        <dbReference type="Pfam" id="PF00710"/>
    </source>
</evidence>
<evidence type="ECO:0000256" key="3">
    <source>
        <dbReference type="PIRSR" id="PIRSR001220-1"/>
    </source>
</evidence>
<dbReference type="PIRSF" id="PIRSF001220">
    <property type="entry name" value="L-ASNase_gatD"/>
    <property type="match status" value="1"/>
</dbReference>
<dbReference type="InterPro" id="IPR020827">
    <property type="entry name" value="Asparaginase/glutaminase_AS1"/>
</dbReference>
<dbReference type="FunFam" id="3.40.50.1170:FF:000001">
    <property type="entry name" value="L-asparaginase 2"/>
    <property type="match status" value="1"/>
</dbReference>
<dbReference type="Gene3D" id="3.40.50.40">
    <property type="match status" value="1"/>
</dbReference>
<name>A0A744HE42_SALER</name>
<evidence type="ECO:0000259" key="6">
    <source>
        <dbReference type="Pfam" id="PF17763"/>
    </source>
</evidence>
<comment type="caution">
    <text evidence="7">The sequence shown here is derived from an EMBL/GenBank/DDBJ whole genome shotgun (WGS) entry which is preliminary data.</text>
</comment>
<dbReference type="Gene3D" id="3.40.50.1170">
    <property type="entry name" value="L-asparaginase, N-terminal domain"/>
    <property type="match status" value="1"/>
</dbReference>
<keyword evidence="2" id="KW-0378">Hydrolase</keyword>
<dbReference type="InterPro" id="IPR037152">
    <property type="entry name" value="L-asparaginase_N_sf"/>
</dbReference>
<dbReference type="InterPro" id="IPR040919">
    <property type="entry name" value="Asparaginase_C"/>
</dbReference>
<proteinExistence type="inferred from homology"/>
<dbReference type="InterPro" id="IPR027474">
    <property type="entry name" value="L-asparaginase_N"/>
</dbReference>
<comment type="similarity">
    <text evidence="1">Belongs to the asparaginase 1 family.</text>
</comment>
<feature type="active site" evidence="4">
    <location>
        <position position="14"/>
    </location>
</feature>